<dbReference type="PROSITE" id="PS00041">
    <property type="entry name" value="HTH_ARAC_FAMILY_1"/>
    <property type="match status" value="1"/>
</dbReference>
<dbReference type="RefSeq" id="WP_038695360.1">
    <property type="nucleotide sequence ID" value="NZ_CP009286.1"/>
</dbReference>
<dbReference type="PROSITE" id="PS01124">
    <property type="entry name" value="HTH_ARAC_FAMILY_2"/>
    <property type="match status" value="1"/>
</dbReference>
<dbReference type="HOGENOM" id="CLU_000445_88_19_9"/>
<dbReference type="PRINTS" id="PR00032">
    <property type="entry name" value="HTHARAC"/>
</dbReference>
<dbReference type="Pfam" id="PF02311">
    <property type="entry name" value="AraC_binding"/>
    <property type="match status" value="1"/>
</dbReference>
<protein>
    <submittedName>
        <fullName evidence="5">Transcriptional regulator</fullName>
    </submittedName>
</protein>
<dbReference type="SMART" id="SM00342">
    <property type="entry name" value="HTH_ARAC"/>
    <property type="match status" value="1"/>
</dbReference>
<dbReference type="InterPro" id="IPR037923">
    <property type="entry name" value="HTH-like"/>
</dbReference>
<dbReference type="AlphaFoldDB" id="A0A089LQ36"/>
<dbReference type="Gene3D" id="1.10.10.60">
    <property type="entry name" value="Homeodomain-like"/>
    <property type="match status" value="2"/>
</dbReference>
<dbReference type="PANTHER" id="PTHR43280:SF28">
    <property type="entry name" value="HTH-TYPE TRANSCRIPTIONAL ACTIVATOR RHAS"/>
    <property type="match status" value="1"/>
</dbReference>
<dbReference type="SUPFAM" id="SSF51215">
    <property type="entry name" value="Regulatory protein AraC"/>
    <property type="match status" value="1"/>
</dbReference>
<evidence type="ECO:0000256" key="2">
    <source>
        <dbReference type="ARBA" id="ARBA00023125"/>
    </source>
</evidence>
<name>A0A089LQ36_9BACL</name>
<keyword evidence="6" id="KW-1185">Reference proteome</keyword>
<dbReference type="InterPro" id="IPR020449">
    <property type="entry name" value="Tscrpt_reg_AraC-type_HTH"/>
</dbReference>
<keyword evidence="1" id="KW-0805">Transcription regulation</keyword>
<dbReference type="KEGG" id="pste:PSTEL_11790"/>
<gene>
    <name evidence="5" type="ORF">PSTEL_11790</name>
</gene>
<dbReference type="PANTHER" id="PTHR43280">
    <property type="entry name" value="ARAC-FAMILY TRANSCRIPTIONAL REGULATOR"/>
    <property type="match status" value="1"/>
</dbReference>
<evidence type="ECO:0000313" key="5">
    <source>
        <dbReference type="EMBL" id="AIQ63661.1"/>
    </source>
</evidence>
<reference evidence="5 6" key="1">
    <citation type="submission" date="2014-08" db="EMBL/GenBank/DDBJ databases">
        <title>Comparative genomics of the Paenibacillus odorifer group.</title>
        <authorList>
            <person name="den Bakker H.C."/>
            <person name="Tsai Y.-C."/>
            <person name="Martin N."/>
            <person name="Korlach J."/>
            <person name="Wiedmann M."/>
        </authorList>
    </citation>
    <scope>NUCLEOTIDE SEQUENCE [LARGE SCALE GENOMIC DNA]</scope>
    <source>
        <strain evidence="5 6">DSM 14472</strain>
    </source>
</reference>
<dbReference type="InterPro" id="IPR003313">
    <property type="entry name" value="AraC-bd"/>
</dbReference>
<dbReference type="SUPFAM" id="SSF46689">
    <property type="entry name" value="Homeodomain-like"/>
    <property type="match status" value="1"/>
</dbReference>
<dbReference type="Proteomes" id="UP000029507">
    <property type="component" value="Chromosome"/>
</dbReference>
<proteinExistence type="predicted"/>
<sequence>MEIYTYTAASHMGPNTESHLFTVPSLSYASPIHTHDFFELFLVTQGKARHIVNDACQPVTVGTLVFIRPEDIHYYERDGDHDCEFINICYTREAMNHVFTFLEKAIDPQNLLATVLPPVTVLPASETERLKDRLERIRLVPDKPQAAGLLRAMLAELLTLFFWKQQRTREDAIPPWLEDLLLQMQRKENFVEGVQRMYELSGRSPGHLSRVFRSLLHTTPVLYINQLRLDYAKYMLATTDLGIMDIALSAGFNNLSHYYHLFKKEYGLTPLAYRSLHR</sequence>
<accession>A0A089LQ36</accession>
<evidence type="ECO:0000313" key="6">
    <source>
        <dbReference type="Proteomes" id="UP000029507"/>
    </source>
</evidence>
<dbReference type="InterPro" id="IPR014710">
    <property type="entry name" value="RmlC-like_jellyroll"/>
</dbReference>
<dbReference type="STRING" id="169760.PSTEL_11790"/>
<feature type="domain" description="HTH araC/xylS-type" evidence="4">
    <location>
        <begin position="171"/>
        <end position="276"/>
    </location>
</feature>
<dbReference type="InterPro" id="IPR009057">
    <property type="entry name" value="Homeodomain-like_sf"/>
</dbReference>
<dbReference type="OrthoDB" id="9816335at2"/>
<evidence type="ECO:0000256" key="3">
    <source>
        <dbReference type="ARBA" id="ARBA00023163"/>
    </source>
</evidence>
<dbReference type="Gene3D" id="2.60.120.10">
    <property type="entry name" value="Jelly Rolls"/>
    <property type="match status" value="1"/>
</dbReference>
<dbReference type="GO" id="GO:0003700">
    <property type="term" value="F:DNA-binding transcription factor activity"/>
    <property type="evidence" value="ECO:0007669"/>
    <property type="project" value="InterPro"/>
</dbReference>
<dbReference type="InterPro" id="IPR018060">
    <property type="entry name" value="HTH_AraC"/>
</dbReference>
<organism evidence="5 6">
    <name type="scientific">Paenibacillus stellifer</name>
    <dbReference type="NCBI Taxonomy" id="169760"/>
    <lineage>
        <taxon>Bacteria</taxon>
        <taxon>Bacillati</taxon>
        <taxon>Bacillota</taxon>
        <taxon>Bacilli</taxon>
        <taxon>Bacillales</taxon>
        <taxon>Paenibacillaceae</taxon>
        <taxon>Paenibacillus</taxon>
    </lineage>
</organism>
<dbReference type="GO" id="GO:0043565">
    <property type="term" value="F:sequence-specific DNA binding"/>
    <property type="evidence" value="ECO:0007669"/>
    <property type="project" value="InterPro"/>
</dbReference>
<evidence type="ECO:0000256" key="1">
    <source>
        <dbReference type="ARBA" id="ARBA00023015"/>
    </source>
</evidence>
<dbReference type="Pfam" id="PF12833">
    <property type="entry name" value="HTH_18"/>
    <property type="match status" value="1"/>
</dbReference>
<dbReference type="EMBL" id="CP009286">
    <property type="protein sequence ID" value="AIQ63661.1"/>
    <property type="molecule type" value="Genomic_DNA"/>
</dbReference>
<dbReference type="InterPro" id="IPR018062">
    <property type="entry name" value="HTH_AraC-typ_CS"/>
</dbReference>
<keyword evidence="3" id="KW-0804">Transcription</keyword>
<keyword evidence="2" id="KW-0238">DNA-binding</keyword>
<evidence type="ECO:0000259" key="4">
    <source>
        <dbReference type="PROSITE" id="PS01124"/>
    </source>
</evidence>